<protein>
    <submittedName>
        <fullName evidence="1">Uncharacterized protein</fullName>
    </submittedName>
</protein>
<evidence type="ECO:0000313" key="1">
    <source>
        <dbReference type="EMBL" id="GIY94521.1"/>
    </source>
</evidence>
<organism evidence="1 2">
    <name type="scientific">Caerostris extrusa</name>
    <name type="common">Bark spider</name>
    <name type="synonym">Caerostris bankana</name>
    <dbReference type="NCBI Taxonomy" id="172846"/>
    <lineage>
        <taxon>Eukaryota</taxon>
        <taxon>Metazoa</taxon>
        <taxon>Ecdysozoa</taxon>
        <taxon>Arthropoda</taxon>
        <taxon>Chelicerata</taxon>
        <taxon>Arachnida</taxon>
        <taxon>Araneae</taxon>
        <taxon>Araneomorphae</taxon>
        <taxon>Entelegynae</taxon>
        <taxon>Araneoidea</taxon>
        <taxon>Araneidae</taxon>
        <taxon>Caerostris</taxon>
    </lineage>
</organism>
<accession>A0AAV4XH57</accession>
<evidence type="ECO:0000313" key="2">
    <source>
        <dbReference type="Proteomes" id="UP001054945"/>
    </source>
</evidence>
<dbReference type="EMBL" id="BPLR01000400">
    <property type="protein sequence ID" value="GIY94521.1"/>
    <property type="molecule type" value="Genomic_DNA"/>
</dbReference>
<dbReference type="AlphaFoldDB" id="A0AAV4XH57"/>
<proteinExistence type="predicted"/>
<name>A0AAV4XH57_CAEEX</name>
<keyword evidence="2" id="KW-1185">Reference proteome</keyword>
<gene>
    <name evidence="1" type="ORF">CEXT_357411</name>
</gene>
<dbReference type="Proteomes" id="UP001054945">
    <property type="component" value="Unassembled WGS sequence"/>
</dbReference>
<comment type="caution">
    <text evidence="1">The sequence shown here is derived from an EMBL/GenBank/DDBJ whole genome shotgun (WGS) entry which is preliminary data.</text>
</comment>
<reference evidence="1 2" key="1">
    <citation type="submission" date="2021-06" db="EMBL/GenBank/DDBJ databases">
        <title>Caerostris extrusa draft genome.</title>
        <authorList>
            <person name="Kono N."/>
            <person name="Arakawa K."/>
        </authorList>
    </citation>
    <scope>NUCLEOTIDE SEQUENCE [LARGE SCALE GENOMIC DNA]</scope>
</reference>
<sequence length="83" mass="9422">MNTFFVPSLLNMALSETAISICNHSDVKILFKQLKETPFRSLEDEMLGFCGPIRRRDCVFGTDNTKNNCKGIHFEIAASENKH</sequence>